<evidence type="ECO:0000313" key="2">
    <source>
        <dbReference type="EMBL" id="EHM13696.1"/>
    </source>
</evidence>
<dbReference type="PANTHER" id="PTHR13754:SF13">
    <property type="entry name" value="METALLO-BETA-LACTAMASE SUPERFAMILY PROTEIN (AFU_ORTHOLOGUE AFUA_3G07630)"/>
    <property type="match status" value="1"/>
</dbReference>
<dbReference type="SUPFAM" id="SSF56281">
    <property type="entry name" value="Metallo-hydrolase/oxidoreductase"/>
    <property type="match status" value="1"/>
</dbReference>
<reference evidence="2 3" key="1">
    <citation type="submission" date="2011-11" db="EMBL/GenBank/DDBJ databases">
        <title>The Noncontiguous Finished genome of Jonquetella anthropi DSM 22815.</title>
        <authorList>
            <consortium name="US DOE Joint Genome Institute (JGI-PGF)"/>
            <person name="Lucas S."/>
            <person name="Copeland A."/>
            <person name="Lapidus A."/>
            <person name="Glavina del Rio T."/>
            <person name="Dalin E."/>
            <person name="Tice H."/>
            <person name="Bruce D."/>
            <person name="Goodwin L."/>
            <person name="Pitluck S."/>
            <person name="Peters L."/>
            <person name="Mikhailova N."/>
            <person name="Held B."/>
            <person name="Kyrpides N."/>
            <person name="Mavromatis K."/>
            <person name="Ivanova N."/>
            <person name="Markowitz V."/>
            <person name="Cheng J.-F."/>
            <person name="Hugenholtz P."/>
            <person name="Woyke T."/>
            <person name="Wu D."/>
            <person name="Gronow S."/>
            <person name="Wellnitz S."/>
            <person name="Brambilla E."/>
            <person name="Klenk H.-P."/>
            <person name="Eisen J.A."/>
        </authorList>
    </citation>
    <scope>NUCLEOTIDE SEQUENCE [LARGE SCALE GENOMIC DNA]</scope>
    <source>
        <strain evidence="2 3">DSM 22815</strain>
    </source>
</reference>
<dbReference type="OrthoDB" id="9803916at2"/>
<dbReference type="Proteomes" id="UP000003806">
    <property type="component" value="Chromosome"/>
</dbReference>
<protein>
    <submittedName>
        <fullName evidence="2">Metal-dependent hydrolase, beta-lactamase superfamily II</fullName>
    </submittedName>
</protein>
<dbReference type="InterPro" id="IPR052926">
    <property type="entry name" value="Metallo-beta-lactamase_dom"/>
</dbReference>
<dbReference type="InterPro" id="IPR041712">
    <property type="entry name" value="DHPS-like_MBL-fold"/>
</dbReference>
<dbReference type="eggNOG" id="COG1237">
    <property type="taxonomic scope" value="Bacteria"/>
</dbReference>
<dbReference type="InterPro" id="IPR001279">
    <property type="entry name" value="Metallo-B-lactamas"/>
</dbReference>
<dbReference type="CDD" id="cd07713">
    <property type="entry name" value="DHPS-like_MBL-fold"/>
    <property type="match status" value="1"/>
</dbReference>
<feature type="domain" description="Metallo-beta-lactamase" evidence="1">
    <location>
        <begin position="30"/>
        <end position="101"/>
    </location>
</feature>
<dbReference type="RefSeq" id="WP_008523268.1">
    <property type="nucleotide sequence ID" value="NZ_CM001376.1"/>
</dbReference>
<keyword evidence="3" id="KW-1185">Reference proteome</keyword>
<name>H0UMJ3_9BACT</name>
<keyword evidence="2" id="KW-0378">Hydrolase</keyword>
<dbReference type="PANTHER" id="PTHR13754">
    <property type="entry name" value="METALLO-BETA-LACTAMASE SUPERFAMILY PROTEIN"/>
    <property type="match status" value="1"/>
</dbReference>
<dbReference type="EMBL" id="CM001376">
    <property type="protein sequence ID" value="EHM13696.1"/>
    <property type="molecule type" value="Genomic_DNA"/>
</dbReference>
<dbReference type="GO" id="GO:0016740">
    <property type="term" value="F:transferase activity"/>
    <property type="evidence" value="ECO:0007669"/>
    <property type="project" value="TreeGrafter"/>
</dbReference>
<evidence type="ECO:0000259" key="1">
    <source>
        <dbReference type="Pfam" id="PF00753"/>
    </source>
</evidence>
<dbReference type="Gene3D" id="3.60.15.10">
    <property type="entry name" value="Ribonuclease Z/Hydroxyacylglutathione hydrolase-like"/>
    <property type="match status" value="1"/>
</dbReference>
<dbReference type="GO" id="GO:0016787">
    <property type="term" value="F:hydrolase activity"/>
    <property type="evidence" value="ECO:0007669"/>
    <property type="project" value="UniProtKB-KW"/>
</dbReference>
<accession>H0UMJ3</accession>
<organism evidence="2 3">
    <name type="scientific">Jonquetella anthropi DSM 22815</name>
    <dbReference type="NCBI Taxonomy" id="885272"/>
    <lineage>
        <taxon>Bacteria</taxon>
        <taxon>Thermotogati</taxon>
        <taxon>Synergistota</taxon>
        <taxon>Synergistia</taxon>
        <taxon>Synergistales</taxon>
        <taxon>Dethiosulfovibrionaceae</taxon>
        <taxon>Jonquetella</taxon>
    </lineage>
</organism>
<dbReference type="Pfam" id="PF00753">
    <property type="entry name" value="Lactamase_B"/>
    <property type="match status" value="1"/>
</dbReference>
<dbReference type="InterPro" id="IPR036866">
    <property type="entry name" value="RibonucZ/Hydroxyglut_hydro"/>
</dbReference>
<evidence type="ECO:0000313" key="3">
    <source>
        <dbReference type="Proteomes" id="UP000003806"/>
    </source>
</evidence>
<gene>
    <name evidence="2" type="ORF">JonanDRAFT_1332</name>
</gene>
<dbReference type="HOGENOM" id="CLU_036012_0_0_0"/>
<proteinExistence type="predicted"/>
<dbReference type="AlphaFoldDB" id="H0UMJ3"/>
<sequence length="271" mass="29772">MKVCVVVENWVTRMSPYLIGEWGLSLWVGSAEPTLIDTGLSGTAVCHNAAALGLDLSQIRHILLSHAHVDHCGGLSSVLKACPQATVWAGADFRRRRWLAADGRMEVLDVPELAGLEFRPVSGAVQVAPRLWAFDVPAEERDERFSNGKGLAADGEDGQPVQDRFRDDLSFVLEGDNGPSLLLGCSHAALPNVFRRAKKLFNGLDSYHCVLGGTHMQGLSPADMDLWLDDFKHWGVKKWRLCHCTGFQPAVRLRTLFDDVEWAGCGTVLDL</sequence>